<sequence>MTEDSIWSGASWYNWNDDDEEEEDSIFALWQLTTDAGLNGAELYPDANSKDYMIASIAKACKLYLLVVNQRKPIDISWEVCSSMGMRKQSCGGSESRCQVTSHDGSSSVQGRDIQTSEVCENTKQKLQHVIHRHQSKILSEVSYQRKDKQNVFKTQRSITKAGICIAAVPGPDAQGVVADAEQEIRSLHAVPQAGGRLAGQLDGFQCFLEHISRDGNGDAKKHYLSRYGFKA</sequence>
<protein>
    <submittedName>
        <fullName evidence="2">Uncharacterized protein</fullName>
    </submittedName>
</protein>
<proteinExistence type="predicted"/>
<comment type="caution">
    <text evidence="2">The sequence shown here is derived from an EMBL/GenBank/DDBJ whole genome shotgun (WGS) entry which is preliminary data.</text>
</comment>
<dbReference type="EMBL" id="JADDUC020000015">
    <property type="protein sequence ID" value="KAI1234468.1"/>
    <property type="molecule type" value="Genomic_DNA"/>
</dbReference>
<feature type="region of interest" description="Disordered" evidence="1">
    <location>
        <begin position="93"/>
        <end position="113"/>
    </location>
</feature>
<name>A0A835TYZ9_9PASS</name>
<dbReference type="EMBL" id="JADDUC010000016">
    <property type="protein sequence ID" value="KAG0127302.1"/>
    <property type="molecule type" value="Genomic_DNA"/>
</dbReference>
<reference evidence="2" key="1">
    <citation type="submission" date="2020-10" db="EMBL/GenBank/DDBJ databases">
        <title>Feather gene expression reveals the developmental basis of iridescence in African starlings.</title>
        <authorList>
            <person name="Rubenstein D.R."/>
        </authorList>
    </citation>
    <scope>NUCLEOTIDE SEQUENCE</scope>
    <source>
        <strain evidence="2">SS15</strain>
        <tissue evidence="2">Liver</tissue>
    </source>
</reference>
<evidence type="ECO:0000313" key="2">
    <source>
        <dbReference type="EMBL" id="KAG0127302.1"/>
    </source>
</evidence>
<reference evidence="3" key="3">
    <citation type="submission" date="2022-01" db="EMBL/GenBank/DDBJ databases">
        <authorList>
            <person name="Rubenstein D.R."/>
        </authorList>
    </citation>
    <scope>NUCLEOTIDE SEQUENCE</scope>
    <source>
        <strain evidence="3">SS15</strain>
        <tissue evidence="3">Liver</tissue>
    </source>
</reference>
<keyword evidence="4" id="KW-1185">Reference proteome</keyword>
<dbReference type="Proteomes" id="UP000618051">
    <property type="component" value="Unassembled WGS sequence"/>
</dbReference>
<evidence type="ECO:0000313" key="3">
    <source>
        <dbReference type="EMBL" id="KAI1234468.1"/>
    </source>
</evidence>
<evidence type="ECO:0000313" key="4">
    <source>
        <dbReference type="Proteomes" id="UP000618051"/>
    </source>
</evidence>
<reference evidence="3 4" key="2">
    <citation type="journal article" date="2021" name="J. Hered.">
        <title>Feather Gene Expression Elucidates the Developmental Basis of Plumage Iridescence in African Starlings.</title>
        <authorList>
            <person name="Rubenstein D.R."/>
            <person name="Corvelo A."/>
            <person name="MacManes M.D."/>
            <person name="Maia R."/>
            <person name="Narzisi G."/>
            <person name="Rousaki A."/>
            <person name="Vandenabeele P."/>
            <person name="Shawkey M.D."/>
            <person name="Solomon J."/>
        </authorList>
    </citation>
    <scope>NUCLEOTIDE SEQUENCE [LARGE SCALE GENOMIC DNA]</scope>
    <source>
        <strain evidence="3">SS15</strain>
    </source>
</reference>
<accession>A0A835TYZ9</accession>
<dbReference type="AlphaFoldDB" id="A0A835TYZ9"/>
<organism evidence="2">
    <name type="scientific">Lamprotornis superbus</name>
    <dbReference type="NCBI Taxonomy" id="245042"/>
    <lineage>
        <taxon>Eukaryota</taxon>
        <taxon>Metazoa</taxon>
        <taxon>Chordata</taxon>
        <taxon>Craniata</taxon>
        <taxon>Vertebrata</taxon>
        <taxon>Euteleostomi</taxon>
        <taxon>Archelosauria</taxon>
        <taxon>Archosauria</taxon>
        <taxon>Dinosauria</taxon>
        <taxon>Saurischia</taxon>
        <taxon>Theropoda</taxon>
        <taxon>Coelurosauria</taxon>
        <taxon>Aves</taxon>
        <taxon>Neognathae</taxon>
        <taxon>Neoaves</taxon>
        <taxon>Telluraves</taxon>
        <taxon>Australaves</taxon>
        <taxon>Passeriformes</taxon>
        <taxon>Sturnidae</taxon>
        <taxon>Lamprotornis</taxon>
    </lineage>
</organism>
<gene>
    <name evidence="3" type="ORF">IHE44_0003519</name>
    <name evidence="2" type="ORF">IHE44_003255</name>
</gene>
<evidence type="ECO:0000256" key="1">
    <source>
        <dbReference type="SAM" id="MobiDB-lite"/>
    </source>
</evidence>